<dbReference type="GeneID" id="111360534"/>
<keyword evidence="2" id="KW-1185">Reference proteome</keyword>
<dbReference type="InterPro" id="IPR013087">
    <property type="entry name" value="Znf_C2H2_type"/>
</dbReference>
<evidence type="ECO:0000313" key="2">
    <source>
        <dbReference type="Proteomes" id="UP000301870"/>
    </source>
</evidence>
<sequence length="258" mass="29365">MLVSVLCWIDLANSRFILYQIAQFSYGTTGVCIDGHEVIAEYIDPKNDTSSAPDLPAEEWYTEHVRESQYLLQVVKCDDQKCCSPRRSDLHMILHDRFLPPPYPITQIDGHLIIPDFKEHDGKSFAPFLIRNCLPIQPLNAFISTPYDLYCPSVHDVLEKRCCSTCGIYFASVTRAAEHRRAAHIAPAKQARMLCKMRPSRIVTRRANELLCASANGLEWLDQNEVEGADDFTENHMDMLVPIVSLETAHNSPWTELE</sequence>
<accession>A0A9J7EJL8</accession>
<dbReference type="AlphaFoldDB" id="A0A9J7EJL8"/>
<evidence type="ECO:0000313" key="3">
    <source>
        <dbReference type="RefSeq" id="XP_022832248.1"/>
    </source>
</evidence>
<feature type="domain" description="C2H2-type" evidence="1">
    <location>
        <begin position="162"/>
        <end position="184"/>
    </location>
</feature>
<proteinExistence type="predicted"/>
<dbReference type="KEGG" id="sliu:111360534"/>
<dbReference type="PANTHER" id="PTHR46954:SF1">
    <property type="entry name" value="C2H2-TYPE DOMAIN-CONTAINING PROTEIN"/>
    <property type="match status" value="1"/>
</dbReference>
<protein>
    <submittedName>
        <fullName evidence="3">Uncharacterized protein LOC111360534</fullName>
    </submittedName>
</protein>
<evidence type="ECO:0000259" key="1">
    <source>
        <dbReference type="PROSITE" id="PS00028"/>
    </source>
</evidence>
<name>A0A9J7EJL8_SPOLT</name>
<dbReference type="Proteomes" id="UP000301870">
    <property type="component" value="Chromosome Z"/>
</dbReference>
<reference evidence="3" key="1">
    <citation type="submission" date="2025-08" db="UniProtKB">
        <authorList>
            <consortium name="RefSeq"/>
        </authorList>
    </citation>
    <scope>IDENTIFICATION</scope>
    <source>
        <strain evidence="3">Ishihara</strain>
        <tissue evidence="3">Whole body</tissue>
    </source>
</reference>
<gene>
    <name evidence="3" type="primary">LOC111360534</name>
</gene>
<organism evidence="2 3">
    <name type="scientific">Spodoptera litura</name>
    <name type="common">Asian cotton leafworm</name>
    <dbReference type="NCBI Taxonomy" id="69820"/>
    <lineage>
        <taxon>Eukaryota</taxon>
        <taxon>Metazoa</taxon>
        <taxon>Ecdysozoa</taxon>
        <taxon>Arthropoda</taxon>
        <taxon>Hexapoda</taxon>
        <taxon>Insecta</taxon>
        <taxon>Pterygota</taxon>
        <taxon>Neoptera</taxon>
        <taxon>Endopterygota</taxon>
        <taxon>Lepidoptera</taxon>
        <taxon>Glossata</taxon>
        <taxon>Ditrysia</taxon>
        <taxon>Noctuoidea</taxon>
        <taxon>Noctuidae</taxon>
        <taxon>Amphipyrinae</taxon>
        <taxon>Spodoptera</taxon>
    </lineage>
</organism>
<dbReference type="OrthoDB" id="2433005at2759"/>
<dbReference type="RefSeq" id="XP_022832248.1">
    <property type="nucleotide sequence ID" value="XM_022976480.1"/>
</dbReference>
<dbReference type="PROSITE" id="PS00028">
    <property type="entry name" value="ZINC_FINGER_C2H2_1"/>
    <property type="match status" value="1"/>
</dbReference>
<dbReference type="PANTHER" id="PTHR46954">
    <property type="entry name" value="C2H2-TYPE DOMAIN-CONTAINING PROTEIN"/>
    <property type="match status" value="1"/>
</dbReference>